<reference evidence="1 2" key="1">
    <citation type="submission" date="2017-02" db="EMBL/GenBank/DDBJ databases">
        <title>Natronthermophilus aegyptiacus gen. nov.,sp. nov., an aerobic, extremely halophilic alkalithermophilic archaeon isolated from the athalassohaline Wadi An Natrun, Egypt.</title>
        <authorList>
            <person name="Zhao B."/>
        </authorList>
    </citation>
    <scope>NUCLEOTIDE SEQUENCE [LARGE SCALE GENOMIC DNA]</scope>
    <source>
        <strain evidence="1 2">CGMCC 1.3597</strain>
    </source>
</reference>
<evidence type="ECO:0008006" key="3">
    <source>
        <dbReference type="Google" id="ProtNLM"/>
    </source>
</evidence>
<dbReference type="EMBL" id="MWPH01000001">
    <property type="protein sequence ID" value="OVE85927.1"/>
    <property type="molecule type" value="Genomic_DNA"/>
</dbReference>
<accession>A0A202ECH9</accession>
<evidence type="ECO:0000313" key="2">
    <source>
        <dbReference type="Proteomes" id="UP000196084"/>
    </source>
</evidence>
<dbReference type="Gene3D" id="1.10.10.10">
    <property type="entry name" value="Winged helix-like DNA-binding domain superfamily/Winged helix DNA-binding domain"/>
    <property type="match status" value="1"/>
</dbReference>
<proteinExistence type="predicted"/>
<dbReference type="AlphaFoldDB" id="A0A202ECH9"/>
<sequence length="87" mass="9952">MSMSDQAEWMEPEDDEILELLSEDHIFEPSHIESEGVCRGPVAAYRCRELTKYGLLNRPMTGMYDITDLGEQYLAGEVDPSELRPDE</sequence>
<keyword evidence="2" id="KW-1185">Reference proteome</keyword>
<gene>
    <name evidence="1" type="ORF">B2G88_03710</name>
</gene>
<name>A0A202ECH9_9EURY</name>
<comment type="caution">
    <text evidence="1">The sequence shown here is derived from an EMBL/GenBank/DDBJ whole genome shotgun (WGS) entry which is preliminary data.</text>
</comment>
<dbReference type="Proteomes" id="UP000196084">
    <property type="component" value="Unassembled WGS sequence"/>
</dbReference>
<protein>
    <recommendedName>
        <fullName evidence="3">PhiH1 repressor</fullName>
    </recommendedName>
</protein>
<evidence type="ECO:0000313" key="1">
    <source>
        <dbReference type="EMBL" id="OVE85927.1"/>
    </source>
</evidence>
<dbReference type="InterPro" id="IPR036388">
    <property type="entry name" value="WH-like_DNA-bd_sf"/>
</dbReference>
<organism evidence="1 2">
    <name type="scientific">Natronolimnobius baerhuensis</name>
    <dbReference type="NCBI Taxonomy" id="253108"/>
    <lineage>
        <taxon>Archaea</taxon>
        <taxon>Methanobacteriati</taxon>
        <taxon>Methanobacteriota</taxon>
        <taxon>Stenosarchaea group</taxon>
        <taxon>Halobacteria</taxon>
        <taxon>Halobacteriales</taxon>
        <taxon>Natrialbaceae</taxon>
        <taxon>Natronolimnobius</taxon>
    </lineage>
</organism>